<dbReference type="PANTHER" id="PTHR19328">
    <property type="entry name" value="HEDGEHOG-INTERACTING PROTEIN"/>
    <property type="match status" value="1"/>
</dbReference>
<sequence length="397" mass="44968">MRVKAILILILFNAYSHFGFTAVQKIQYHTQKIKILNNIFKIKLPKHYQLEFVAELEQPRIISISKKGEMFIGSKSGYVYRLTAPYTKAIKLLKLNNYPHSIVVRDNYIYIAQTNGLYRAAYKTGQNKVLTKNIQKYISLPGGFGHNSRTLALGKDNKLYLSLGISGNCSNQFIAMNYPASERRGGVMVLNEKNKIVWQPFATGLRNPVGFDWHPISGVMYASNNGPDHLGFNQPREYFSKLLPNSFHGMPWFQFVNNKIVRDNCINTQPPIAIDRVVKPVQTFDARNAPMAVSFINTEKKPTNYFGDALVALHGSWAVPNKTWFSNKKSGRREPKIVLVRFDNAVAKQVDDFITGFQLTDGSRWARPVGVINTANGDFYFTSDAGINGLFRAKKLK</sequence>
<dbReference type="AlphaFoldDB" id="A0A3B1ABJ5"/>
<dbReference type="PANTHER" id="PTHR19328:SF53">
    <property type="entry name" value="MEMBRANE PROTEIN"/>
    <property type="match status" value="1"/>
</dbReference>
<evidence type="ECO:0000313" key="2">
    <source>
        <dbReference type="EMBL" id="VAW91114.1"/>
    </source>
</evidence>
<accession>A0A3B1ABJ5</accession>
<dbReference type="SUPFAM" id="SSF63825">
    <property type="entry name" value="YWTD domain"/>
    <property type="match status" value="1"/>
</dbReference>
<proteinExistence type="predicted"/>
<organism evidence="2">
    <name type="scientific">hydrothermal vent metagenome</name>
    <dbReference type="NCBI Taxonomy" id="652676"/>
    <lineage>
        <taxon>unclassified sequences</taxon>
        <taxon>metagenomes</taxon>
        <taxon>ecological metagenomes</taxon>
    </lineage>
</organism>
<dbReference type="InterPro" id="IPR054539">
    <property type="entry name" value="Beta-prop_PDH"/>
</dbReference>
<feature type="domain" description="Pyrroloquinoline quinone-dependent pyranose dehydrogenase beta-propeller" evidence="1">
    <location>
        <begin position="47"/>
        <end position="231"/>
    </location>
</feature>
<dbReference type="Pfam" id="PF22807">
    <property type="entry name" value="TrAA12"/>
    <property type="match status" value="1"/>
</dbReference>
<reference evidence="2" key="1">
    <citation type="submission" date="2018-06" db="EMBL/GenBank/DDBJ databases">
        <authorList>
            <person name="Zhirakovskaya E."/>
        </authorList>
    </citation>
    <scope>NUCLEOTIDE SEQUENCE</scope>
</reference>
<name>A0A3B1ABJ5_9ZZZZ</name>
<gene>
    <name evidence="2" type="ORF">MNBD_GAMMA22-2629</name>
</gene>
<dbReference type="Gene3D" id="2.120.10.30">
    <property type="entry name" value="TolB, C-terminal domain"/>
    <property type="match status" value="1"/>
</dbReference>
<protein>
    <recommendedName>
        <fullName evidence="1">Pyrroloquinoline quinone-dependent pyranose dehydrogenase beta-propeller domain-containing protein</fullName>
    </recommendedName>
</protein>
<evidence type="ECO:0000259" key="1">
    <source>
        <dbReference type="Pfam" id="PF22807"/>
    </source>
</evidence>
<dbReference type="InterPro" id="IPR011042">
    <property type="entry name" value="6-blade_b-propeller_TolB-like"/>
</dbReference>
<dbReference type="EMBL" id="UOFS01000006">
    <property type="protein sequence ID" value="VAW91114.1"/>
    <property type="molecule type" value="Genomic_DNA"/>
</dbReference>